<dbReference type="Gene3D" id="1.25.40.10">
    <property type="entry name" value="Tetratricopeptide repeat domain"/>
    <property type="match status" value="1"/>
</dbReference>
<dbReference type="RefSeq" id="WP_166054767.1">
    <property type="nucleotide sequence ID" value="NZ_JAAMPJ010000017.1"/>
</dbReference>
<dbReference type="Pfam" id="PF13191">
    <property type="entry name" value="AAA_16"/>
    <property type="match status" value="1"/>
</dbReference>
<dbReference type="PANTHER" id="PTHR47691">
    <property type="entry name" value="REGULATOR-RELATED"/>
    <property type="match status" value="1"/>
</dbReference>
<dbReference type="SUPFAM" id="SSF48452">
    <property type="entry name" value="TPR-like"/>
    <property type="match status" value="1"/>
</dbReference>
<evidence type="ECO:0000313" key="3">
    <source>
        <dbReference type="EMBL" id="NGY65743.1"/>
    </source>
</evidence>
<gene>
    <name evidence="3" type="ORF">G7043_43325</name>
</gene>
<dbReference type="InterPro" id="IPR027417">
    <property type="entry name" value="P-loop_NTPase"/>
</dbReference>
<keyword evidence="1" id="KW-0802">TPR repeat</keyword>
<reference evidence="3 4" key="1">
    <citation type="submission" date="2020-03" db="EMBL/GenBank/DDBJ databases">
        <title>Isolation and identification of active actinomycetes.</title>
        <authorList>
            <person name="Sun X."/>
        </authorList>
    </citation>
    <scope>NUCLEOTIDE SEQUENCE [LARGE SCALE GENOMIC DNA]</scope>
    <source>
        <strain evidence="3 4">NEAU-D13</strain>
    </source>
</reference>
<protein>
    <submittedName>
        <fullName evidence="3">Tetratricopeptide repeat protein</fullName>
    </submittedName>
</protein>
<dbReference type="InterPro" id="IPR041664">
    <property type="entry name" value="AAA_16"/>
</dbReference>
<accession>A0A7C9S0G1</accession>
<dbReference type="InterPro" id="IPR011990">
    <property type="entry name" value="TPR-like_helical_dom_sf"/>
</dbReference>
<evidence type="ECO:0000259" key="2">
    <source>
        <dbReference type="Pfam" id="PF13191"/>
    </source>
</evidence>
<dbReference type="PANTHER" id="PTHR47691:SF3">
    <property type="entry name" value="HTH-TYPE TRANSCRIPTIONAL REGULATOR RV0890C-RELATED"/>
    <property type="match status" value="1"/>
</dbReference>
<dbReference type="InterPro" id="IPR019734">
    <property type="entry name" value="TPR_rpt"/>
</dbReference>
<dbReference type="PRINTS" id="PR00364">
    <property type="entry name" value="DISEASERSIST"/>
</dbReference>
<proteinExistence type="predicted"/>
<dbReference type="SUPFAM" id="SSF52540">
    <property type="entry name" value="P-loop containing nucleoside triphosphate hydrolases"/>
    <property type="match status" value="1"/>
</dbReference>
<feature type="domain" description="Orc1-like AAA ATPase" evidence="2">
    <location>
        <begin position="45"/>
        <end position="169"/>
    </location>
</feature>
<dbReference type="Proteomes" id="UP000481360">
    <property type="component" value="Unassembled WGS sequence"/>
</dbReference>
<dbReference type="EMBL" id="JAAMPJ010000017">
    <property type="protein sequence ID" value="NGY65743.1"/>
    <property type="molecule type" value="Genomic_DNA"/>
</dbReference>
<feature type="repeat" description="TPR" evidence="1">
    <location>
        <begin position="539"/>
        <end position="572"/>
    </location>
</feature>
<sequence length="646" mass="70004">MSHGVNTVNGVHGTVIGNVVQAGSITIAEAPPPAIALGGLPPQSTFVGRDEQVAVLSDLLRPDASVPVVLVDGLAGIGKTALALRVAASRKREFSGGVVMIDMRGYDDEEQRVTAFAALGSLLRAVGVHAERVPVDLPGRSWLWRTVLAEYGEHPILVVIDNVSAVDQVVPLLPGDGAHKVLVTSRHRLAGLPGGRMTVPALPSAAAIGLLTDAGDHAERLSSLCGGLPLALRTVAALLATDPGRPVTDLIEALEDESERLTELDLDGTLSVRAAFNLSYERLDEAERRALRLLAVNKGPHVSAEAAARLLDSPVRAADRMLRRLQRASLIERGTFGRWLMHDLLRLYATELGDTECAVASVRLVEHYLDGARGVATCLDPQAEFPVVFSTRAEALRWADIEFPNLIAVFSFAADHHVRDLCTAMKPYFELRRPASDWIFAARCAVRACVRLNDDAGSAIAHNALGNAFLSARRVADALWEYETGLSHARNAGDSALVSMALVNIGNARRVLGDPMGAMELYEYVRAVQRTSGHRLGSLRTLINLGAVYRELGKQKLALRALTEALEQQQIEGFPLEVIAAVQLGHAYRDAGLRRLARQNYERALETCRDLGDDRGTAAIERMVQKLSDYPSDEDDDWFAYVDHFL</sequence>
<dbReference type="SMART" id="SM00028">
    <property type="entry name" value="TPR"/>
    <property type="match status" value="4"/>
</dbReference>
<dbReference type="AlphaFoldDB" id="A0A7C9S0G1"/>
<name>A0A7C9S0G1_9PSEU</name>
<evidence type="ECO:0000313" key="4">
    <source>
        <dbReference type="Proteomes" id="UP000481360"/>
    </source>
</evidence>
<comment type="caution">
    <text evidence="3">The sequence shown here is derived from an EMBL/GenBank/DDBJ whole genome shotgun (WGS) entry which is preliminary data.</text>
</comment>
<evidence type="ECO:0000256" key="1">
    <source>
        <dbReference type="PROSITE-ProRule" id="PRU00339"/>
    </source>
</evidence>
<dbReference type="Gene3D" id="3.40.50.300">
    <property type="entry name" value="P-loop containing nucleotide triphosphate hydrolases"/>
    <property type="match status" value="1"/>
</dbReference>
<dbReference type="PROSITE" id="PS50005">
    <property type="entry name" value="TPR"/>
    <property type="match status" value="1"/>
</dbReference>
<dbReference type="Pfam" id="PF13424">
    <property type="entry name" value="TPR_12"/>
    <property type="match status" value="1"/>
</dbReference>
<organism evidence="3 4">
    <name type="scientific">Lentzea alba</name>
    <dbReference type="NCBI Taxonomy" id="2714351"/>
    <lineage>
        <taxon>Bacteria</taxon>
        <taxon>Bacillati</taxon>
        <taxon>Actinomycetota</taxon>
        <taxon>Actinomycetes</taxon>
        <taxon>Pseudonocardiales</taxon>
        <taxon>Pseudonocardiaceae</taxon>
        <taxon>Lentzea</taxon>
    </lineage>
</organism>
<keyword evidence="4" id="KW-1185">Reference proteome</keyword>